<keyword evidence="19" id="KW-1185">Reference proteome</keyword>
<dbReference type="Pfam" id="PF00768">
    <property type="entry name" value="Peptidase_S11"/>
    <property type="match status" value="1"/>
</dbReference>
<dbReference type="InterPro" id="IPR012338">
    <property type="entry name" value="Beta-lactam/transpept-like"/>
</dbReference>
<keyword evidence="11" id="KW-0961">Cell wall biogenesis/degradation</keyword>
<feature type="active site" description="Acyl-ester intermediate" evidence="13">
    <location>
        <position position="65"/>
    </location>
</feature>
<evidence type="ECO:0000313" key="19">
    <source>
        <dbReference type="Proteomes" id="UP000027142"/>
    </source>
</evidence>
<keyword evidence="5 18" id="KW-0121">Carboxypeptidase</keyword>
<comment type="catalytic activity">
    <reaction evidence="12">
        <text>Preferential cleavage: (Ac)2-L-Lys-D-Ala-|-D-Ala. Also transpeptidation of peptidyl-alanyl moieties that are N-acyl substituents of D-alanine.</text>
        <dbReference type="EC" id="3.4.16.4"/>
    </reaction>
</comment>
<dbReference type="eggNOG" id="COG1686">
    <property type="taxonomic scope" value="Bacteria"/>
</dbReference>
<dbReference type="Gene3D" id="2.60.410.10">
    <property type="entry name" value="D-Ala-D-Ala carboxypeptidase, C-terminal domain"/>
    <property type="match status" value="1"/>
</dbReference>
<feature type="domain" description="Peptidase S11 D-Ala-D-Ala carboxypeptidase A C-terminal" evidence="17">
    <location>
        <begin position="281"/>
        <end position="372"/>
    </location>
</feature>
<evidence type="ECO:0000256" key="12">
    <source>
        <dbReference type="ARBA" id="ARBA00034000"/>
    </source>
</evidence>
<keyword evidence="7 16" id="KW-0732">Signal</keyword>
<evidence type="ECO:0000256" key="10">
    <source>
        <dbReference type="ARBA" id="ARBA00022984"/>
    </source>
</evidence>
<evidence type="ECO:0000256" key="13">
    <source>
        <dbReference type="PIRSR" id="PIRSR618044-1"/>
    </source>
</evidence>
<dbReference type="PANTHER" id="PTHR21581:SF6">
    <property type="entry name" value="TRAFFICKING PROTEIN PARTICLE COMPLEX SUBUNIT 12"/>
    <property type="match status" value="1"/>
</dbReference>
<keyword evidence="9" id="KW-0133">Cell shape</keyword>
<evidence type="ECO:0000256" key="7">
    <source>
        <dbReference type="ARBA" id="ARBA00022729"/>
    </source>
</evidence>
<evidence type="ECO:0000256" key="4">
    <source>
        <dbReference type="ARBA" id="ARBA00012448"/>
    </source>
</evidence>
<comment type="function">
    <text evidence="1">Removes C-terminal D-alanyl residues from sugar-peptide cell wall precursors.</text>
</comment>
<feature type="signal peptide" evidence="16">
    <location>
        <begin position="1"/>
        <end position="26"/>
    </location>
</feature>
<dbReference type="EMBL" id="CP003923">
    <property type="protein sequence ID" value="AIC94203.1"/>
    <property type="molecule type" value="Genomic_DNA"/>
</dbReference>
<dbReference type="InterPro" id="IPR015956">
    <property type="entry name" value="Peniciliin-bd_prot_C_sf"/>
</dbReference>
<dbReference type="GO" id="GO:0006508">
    <property type="term" value="P:proteolysis"/>
    <property type="evidence" value="ECO:0007669"/>
    <property type="project" value="UniProtKB-KW"/>
</dbReference>
<proteinExistence type="inferred from homology"/>
<keyword evidence="6" id="KW-0645">Protease</keyword>
<dbReference type="InterPro" id="IPR037167">
    <property type="entry name" value="Peptidase_S11_C_sf"/>
</dbReference>
<feature type="active site" description="Proton acceptor" evidence="13">
    <location>
        <position position="68"/>
    </location>
</feature>
<evidence type="ECO:0000256" key="3">
    <source>
        <dbReference type="ARBA" id="ARBA00007164"/>
    </source>
</evidence>
<dbReference type="GO" id="GO:0009252">
    <property type="term" value="P:peptidoglycan biosynthetic process"/>
    <property type="evidence" value="ECO:0007669"/>
    <property type="project" value="UniProtKB-UniPathway"/>
</dbReference>
<dbReference type="PATRIC" id="fig|1246626.3.peg.1613"/>
<dbReference type="SUPFAM" id="SSF69189">
    <property type="entry name" value="Penicillin-binding protein associated domain"/>
    <property type="match status" value="1"/>
</dbReference>
<dbReference type="InterPro" id="IPR018044">
    <property type="entry name" value="Peptidase_S11"/>
</dbReference>
<accession>A0A060M0X0</accession>
<dbReference type="PANTHER" id="PTHR21581">
    <property type="entry name" value="D-ALANYL-D-ALANINE CARBOXYPEPTIDASE"/>
    <property type="match status" value="1"/>
</dbReference>
<reference evidence="18 19" key="1">
    <citation type="journal article" date="2014" name="Gene">
        <title>A comparative genomic analysis of the alkalitolerant soil bacterium Bacillus lehensis G1.</title>
        <authorList>
            <person name="Noor Y.M."/>
            <person name="Samsulrizal N.H."/>
            <person name="Jema'on N.A."/>
            <person name="Low K.O."/>
            <person name="Ramli A.N."/>
            <person name="Alias N.I."/>
            <person name="Damis S.I."/>
            <person name="Fuzi S.F."/>
            <person name="Isa M.N."/>
            <person name="Murad A.M."/>
            <person name="Raih M.F."/>
            <person name="Bakar F.D."/>
            <person name="Najimudin N."/>
            <person name="Mahadi N.M."/>
            <person name="Illias R.M."/>
        </authorList>
    </citation>
    <scope>NUCLEOTIDE SEQUENCE [LARGE SCALE GENOMIC DNA]</scope>
    <source>
        <strain evidence="18 19">G1</strain>
    </source>
</reference>
<organism evidence="18 19">
    <name type="scientific">Shouchella lehensis G1</name>
    <dbReference type="NCBI Taxonomy" id="1246626"/>
    <lineage>
        <taxon>Bacteria</taxon>
        <taxon>Bacillati</taxon>
        <taxon>Bacillota</taxon>
        <taxon>Bacilli</taxon>
        <taxon>Bacillales</taxon>
        <taxon>Bacillaceae</taxon>
        <taxon>Shouchella</taxon>
    </lineage>
</organism>
<dbReference type="SUPFAM" id="SSF56601">
    <property type="entry name" value="beta-lactamase/transpeptidase-like"/>
    <property type="match status" value="1"/>
</dbReference>
<dbReference type="KEGG" id="ble:BleG1_1625"/>
<feature type="chain" id="PRO_5001588542" description="serine-type D-Ala-D-Ala carboxypeptidase" evidence="16">
    <location>
        <begin position="27"/>
        <end position="389"/>
    </location>
</feature>
<comment type="similarity">
    <text evidence="3 15">Belongs to the peptidase S11 family.</text>
</comment>
<evidence type="ECO:0000256" key="16">
    <source>
        <dbReference type="SAM" id="SignalP"/>
    </source>
</evidence>
<dbReference type="GO" id="GO:0071555">
    <property type="term" value="P:cell wall organization"/>
    <property type="evidence" value="ECO:0007669"/>
    <property type="project" value="UniProtKB-KW"/>
</dbReference>
<dbReference type="GO" id="GO:0009002">
    <property type="term" value="F:serine-type D-Ala-D-Ala carboxypeptidase activity"/>
    <property type="evidence" value="ECO:0007669"/>
    <property type="project" value="UniProtKB-EC"/>
</dbReference>
<dbReference type="InterPro" id="IPR012907">
    <property type="entry name" value="Peptidase_S11_C"/>
</dbReference>
<dbReference type="Pfam" id="PF07943">
    <property type="entry name" value="PBP5_C"/>
    <property type="match status" value="1"/>
</dbReference>
<evidence type="ECO:0000313" key="18">
    <source>
        <dbReference type="EMBL" id="AIC94203.1"/>
    </source>
</evidence>
<dbReference type="HOGENOM" id="CLU_027070_8_0_9"/>
<dbReference type="RefSeq" id="WP_038479255.1">
    <property type="nucleotide sequence ID" value="NZ_CP003923.1"/>
</dbReference>
<evidence type="ECO:0000256" key="14">
    <source>
        <dbReference type="PIRSR" id="PIRSR618044-2"/>
    </source>
</evidence>
<evidence type="ECO:0000256" key="2">
    <source>
        <dbReference type="ARBA" id="ARBA00004752"/>
    </source>
</evidence>
<dbReference type="Gene3D" id="3.40.710.10">
    <property type="entry name" value="DD-peptidase/beta-lactamase superfamily"/>
    <property type="match status" value="1"/>
</dbReference>
<feature type="binding site" evidence="14">
    <location>
        <position position="231"/>
    </location>
    <ligand>
        <name>substrate</name>
    </ligand>
</feature>
<evidence type="ECO:0000256" key="9">
    <source>
        <dbReference type="ARBA" id="ARBA00022960"/>
    </source>
</evidence>
<evidence type="ECO:0000256" key="15">
    <source>
        <dbReference type="RuleBase" id="RU004016"/>
    </source>
</evidence>
<evidence type="ECO:0000256" key="11">
    <source>
        <dbReference type="ARBA" id="ARBA00023316"/>
    </source>
</evidence>
<dbReference type="GO" id="GO:0008360">
    <property type="term" value="P:regulation of cell shape"/>
    <property type="evidence" value="ECO:0007669"/>
    <property type="project" value="UniProtKB-KW"/>
</dbReference>
<dbReference type="EC" id="3.4.16.4" evidence="4"/>
<evidence type="ECO:0000259" key="17">
    <source>
        <dbReference type="SMART" id="SM00936"/>
    </source>
</evidence>
<dbReference type="UniPathway" id="UPA00219"/>
<dbReference type="OrthoDB" id="9791132at2"/>
<dbReference type="Proteomes" id="UP000027142">
    <property type="component" value="Chromosome"/>
</dbReference>
<dbReference type="STRING" id="1246626.BleG1_1625"/>
<dbReference type="SMART" id="SM00936">
    <property type="entry name" value="PBP5_C"/>
    <property type="match status" value="1"/>
</dbReference>
<gene>
    <name evidence="18" type="ORF">BleG1_1625</name>
</gene>
<keyword evidence="8" id="KW-0378">Hydrolase</keyword>
<dbReference type="InterPro" id="IPR001967">
    <property type="entry name" value="Peptidase_S11_N"/>
</dbReference>
<keyword evidence="10" id="KW-0573">Peptidoglycan synthesis</keyword>
<name>A0A060M0X0_9BACI</name>
<dbReference type="PRINTS" id="PR00725">
    <property type="entry name" value="DADACBPTASE1"/>
</dbReference>
<sequence length="389" mass="42337">MKKGLHLIVVWLLLALFATQPLTAKAAEVKKTPLGEKTLSAIVIERDTGEVIFEKNSDKALPPASMTKIMTMLLVMEAIDEGKLSFDEQVTVSEYAASMGGSQIFLEAGEQMSVDDLLKGIAVASGNDAAVAMAEHIAGSEEGFVKMMNEKASELNLEQTSFKNTNGLPIENHYSSAHDLAMIAKELLKYENITEYTGIYEDYLRKGTDKEFWLVNTNKLVRFYPGVDGLKTGFTQEAKYGLTATAEKDGMRVITVVMGSPTSKERNAEVTSLLDHAFNNYSTKTLYKKGDVLGAATVVKGSEKTIEAITEDQVSILLKKGEDSKEPVVNTSFDESVAAPIKKGDVVGSLTVEIDGKTVVSTDLVASETIDTASWWQLFKRTLSTFAGK</sequence>
<evidence type="ECO:0000256" key="8">
    <source>
        <dbReference type="ARBA" id="ARBA00022801"/>
    </source>
</evidence>
<feature type="active site" evidence="13">
    <location>
        <position position="125"/>
    </location>
</feature>
<evidence type="ECO:0000256" key="6">
    <source>
        <dbReference type="ARBA" id="ARBA00022670"/>
    </source>
</evidence>
<protein>
    <recommendedName>
        <fullName evidence="4">serine-type D-Ala-D-Ala carboxypeptidase</fullName>
        <ecNumber evidence="4">3.4.16.4</ecNumber>
    </recommendedName>
</protein>
<evidence type="ECO:0000256" key="5">
    <source>
        <dbReference type="ARBA" id="ARBA00022645"/>
    </source>
</evidence>
<dbReference type="AlphaFoldDB" id="A0A060M0X0"/>
<comment type="pathway">
    <text evidence="2">Cell wall biogenesis; peptidoglycan biosynthesis.</text>
</comment>
<evidence type="ECO:0000256" key="1">
    <source>
        <dbReference type="ARBA" id="ARBA00003217"/>
    </source>
</evidence>